<dbReference type="InterPro" id="IPR019794">
    <property type="entry name" value="Peroxidases_AS"/>
</dbReference>
<dbReference type="FunFam" id="1.10.520.10:FF:000009">
    <property type="entry name" value="Peroxidase"/>
    <property type="match status" value="1"/>
</dbReference>
<evidence type="ECO:0000256" key="15">
    <source>
        <dbReference type="ARBA" id="ARBA00023324"/>
    </source>
</evidence>
<evidence type="ECO:0000313" key="23">
    <source>
        <dbReference type="EnsemblPlants" id="HORVU.MOREX.r3.7HG0707110.1"/>
    </source>
</evidence>
<comment type="cofactor">
    <cofactor evidence="18 21">
        <name>heme b</name>
        <dbReference type="ChEBI" id="CHEBI:60344"/>
    </cofactor>
    <text evidence="18 21">Binds 1 heme b (iron(II)-protoporphyrin IX) group per subunit.</text>
</comment>
<evidence type="ECO:0000256" key="9">
    <source>
        <dbReference type="ARBA" id="ARBA00022837"/>
    </source>
</evidence>
<dbReference type="EnsemblPlants" id="HORVU.MOREX.r3.7HG0707110.1">
    <property type="protein sequence ID" value="HORVU.MOREX.r3.7HG0707110.1"/>
    <property type="gene ID" value="HORVU.MOREX.r3.7HG0707110"/>
</dbReference>
<feature type="signal peptide" evidence="21">
    <location>
        <begin position="1"/>
        <end position="23"/>
    </location>
</feature>
<protein>
    <recommendedName>
        <fullName evidence="4 21">Peroxidase</fullName>
        <ecNumber evidence="4 21">1.11.1.7</ecNumber>
    </recommendedName>
</protein>
<dbReference type="PROSITE" id="PS50873">
    <property type="entry name" value="PEROXIDASE_4"/>
    <property type="match status" value="1"/>
</dbReference>
<evidence type="ECO:0000256" key="20">
    <source>
        <dbReference type="PIRSR" id="PIRSR600823-5"/>
    </source>
</evidence>
<evidence type="ECO:0000256" key="21">
    <source>
        <dbReference type="RuleBase" id="RU362060"/>
    </source>
</evidence>
<dbReference type="PROSITE" id="PS00436">
    <property type="entry name" value="PEROXIDASE_2"/>
    <property type="match status" value="1"/>
</dbReference>
<dbReference type="FunFam" id="1.10.420.10:FF:000006">
    <property type="entry name" value="Peroxidase"/>
    <property type="match status" value="1"/>
</dbReference>
<dbReference type="Pfam" id="PF00141">
    <property type="entry name" value="peroxidase"/>
    <property type="match status" value="1"/>
</dbReference>
<dbReference type="GO" id="GO:0006979">
    <property type="term" value="P:response to oxidative stress"/>
    <property type="evidence" value="ECO:0007669"/>
    <property type="project" value="UniProtKB-UniRule"/>
</dbReference>
<dbReference type="OrthoDB" id="2113341at2759"/>
<name>A0A8I6YC93_HORVV</name>
<reference evidence="24" key="1">
    <citation type="journal article" date="2012" name="Nature">
        <title>A physical, genetic and functional sequence assembly of the barley genome.</title>
        <authorList>
            <consortium name="The International Barley Genome Sequencing Consortium"/>
            <person name="Mayer K.F."/>
            <person name="Waugh R."/>
            <person name="Brown J.W."/>
            <person name="Schulman A."/>
            <person name="Langridge P."/>
            <person name="Platzer M."/>
            <person name="Fincher G.B."/>
            <person name="Muehlbauer G.J."/>
            <person name="Sato K."/>
            <person name="Close T.J."/>
            <person name="Wise R.P."/>
            <person name="Stein N."/>
        </authorList>
    </citation>
    <scope>NUCLEOTIDE SEQUENCE [LARGE SCALE GENOMIC DNA]</scope>
    <source>
        <strain evidence="24">cv. Morex</strain>
    </source>
</reference>
<dbReference type="RefSeq" id="XP_044958767.1">
    <property type="nucleotide sequence ID" value="XM_045102832.1"/>
</dbReference>
<dbReference type="AlphaFoldDB" id="A0A8I6YC93"/>
<dbReference type="Proteomes" id="UP000011116">
    <property type="component" value="Chromosome 7H"/>
</dbReference>
<comment type="similarity">
    <text evidence="21">Belongs to the peroxidase family. Classical plant (class III) peroxidase subfamily.</text>
</comment>
<dbReference type="Gene3D" id="1.10.420.10">
    <property type="entry name" value="Peroxidase, domain 2"/>
    <property type="match status" value="1"/>
</dbReference>
<sequence>MASIKFIPCSLLALVVLFSAADGQLRPDFYAATCTNLASIVRGAMVTAVSAERRMGASVLRLHFHDCFVQGCDGSVLLNDLPPFVGEKSAANNLNSLRGFDVIDGIKASVEAACPGVVSCADILALAARDGTVLLGGPTWAVPLGRRDSTNASFNLASVDLPAPSANVSDLIAAFGRKGFTPREMAALSGAHTVGFAQCRSFRERLYKDGSVDPVFADKLKANCPASGPAGDSFLEPLDVLTASVFDNNYYHNLAVRRGLLHSDQEMYSGTGTEYLAGVVNQYRGSSTLFFAEFAAAMVKMGSIDPLTGAAGQVRAKCRFVNH</sequence>
<dbReference type="InterPro" id="IPR019793">
    <property type="entry name" value="Peroxidases_heam-ligand_BS"/>
</dbReference>
<dbReference type="OMA" id="SFTVICC"/>
<feature type="binding site" evidence="18">
    <location>
        <position position="75"/>
    </location>
    <ligand>
        <name>Ca(2+)</name>
        <dbReference type="ChEBI" id="CHEBI:29108"/>
        <label>1</label>
    </ligand>
</feature>
<keyword evidence="24" id="KW-1185">Reference proteome</keyword>
<organism evidence="23 24">
    <name type="scientific">Hordeum vulgare subsp. vulgare</name>
    <name type="common">Domesticated barley</name>
    <dbReference type="NCBI Taxonomy" id="112509"/>
    <lineage>
        <taxon>Eukaryota</taxon>
        <taxon>Viridiplantae</taxon>
        <taxon>Streptophyta</taxon>
        <taxon>Embryophyta</taxon>
        <taxon>Tracheophyta</taxon>
        <taxon>Spermatophyta</taxon>
        <taxon>Magnoliopsida</taxon>
        <taxon>Liliopsida</taxon>
        <taxon>Poales</taxon>
        <taxon>Poaceae</taxon>
        <taxon>BOP clade</taxon>
        <taxon>Pooideae</taxon>
        <taxon>Triticodae</taxon>
        <taxon>Triticeae</taxon>
        <taxon>Hordeinae</taxon>
        <taxon>Hordeum</taxon>
    </lineage>
</organism>
<dbReference type="Gramene" id="HORVU.MOREX.r3.7HG0707110.1">
    <property type="protein sequence ID" value="HORVU.MOREX.r3.7HG0707110.1"/>
    <property type="gene ID" value="HORVU.MOREX.r3.7HG0707110"/>
</dbReference>
<dbReference type="PANTHER" id="PTHR31388">
    <property type="entry name" value="PEROXIDASE 72-RELATED"/>
    <property type="match status" value="1"/>
</dbReference>
<dbReference type="GO" id="GO:0004601">
    <property type="term" value="F:peroxidase activity"/>
    <property type="evidence" value="ECO:0000318"/>
    <property type="project" value="GO_Central"/>
</dbReference>
<dbReference type="PROSITE" id="PS00435">
    <property type="entry name" value="PEROXIDASE_1"/>
    <property type="match status" value="1"/>
</dbReference>
<feature type="chain" id="PRO_5035337429" description="Peroxidase" evidence="21">
    <location>
        <begin position="24"/>
        <end position="323"/>
    </location>
</feature>
<feature type="binding site" evidence="18">
    <location>
        <position position="242"/>
    </location>
    <ligand>
        <name>Ca(2+)</name>
        <dbReference type="ChEBI" id="CHEBI:29108"/>
        <label>2</label>
    </ligand>
</feature>
<dbReference type="GO" id="GO:0140825">
    <property type="term" value="F:lactoperoxidase activity"/>
    <property type="evidence" value="ECO:0007669"/>
    <property type="project" value="UniProtKB-EC"/>
</dbReference>
<evidence type="ECO:0000256" key="12">
    <source>
        <dbReference type="ARBA" id="ARBA00023157"/>
    </source>
</evidence>
<dbReference type="InterPro" id="IPR002016">
    <property type="entry name" value="Haem_peroxidase"/>
</dbReference>
<dbReference type="GO" id="GO:0005576">
    <property type="term" value="C:extracellular region"/>
    <property type="evidence" value="ECO:0007669"/>
    <property type="project" value="UniProtKB-SubCell"/>
</dbReference>
<reference evidence="23" key="2">
    <citation type="submission" date="2020-10" db="EMBL/GenBank/DDBJ databases">
        <authorList>
            <person name="Scholz U."/>
            <person name="Mascher M."/>
            <person name="Fiebig A."/>
        </authorList>
    </citation>
    <scope>NUCLEOTIDE SEQUENCE [LARGE SCALE GENOMIC DNA]</scope>
    <source>
        <strain evidence="23">cv. Morex</strain>
    </source>
</reference>
<reference evidence="23" key="3">
    <citation type="submission" date="2022-01" db="UniProtKB">
        <authorList>
            <consortium name="EnsemblPlants"/>
        </authorList>
    </citation>
    <scope>IDENTIFICATION</scope>
    <source>
        <strain evidence="23">subsp. vulgare</strain>
    </source>
</reference>
<feature type="binding site" description="axial binding residue" evidence="18">
    <location>
        <position position="192"/>
    </location>
    <ligand>
        <name>heme b</name>
        <dbReference type="ChEBI" id="CHEBI:60344"/>
    </ligand>
    <ligandPart>
        <name>Fe</name>
        <dbReference type="ChEBI" id="CHEBI:18248"/>
    </ligandPart>
</feature>
<evidence type="ECO:0000256" key="17">
    <source>
        <dbReference type="PIRSR" id="PIRSR600823-2"/>
    </source>
</evidence>
<evidence type="ECO:0000256" key="1">
    <source>
        <dbReference type="ARBA" id="ARBA00000189"/>
    </source>
</evidence>
<evidence type="ECO:0000256" key="3">
    <source>
        <dbReference type="ARBA" id="ARBA00006873"/>
    </source>
</evidence>
<evidence type="ECO:0000256" key="18">
    <source>
        <dbReference type="PIRSR" id="PIRSR600823-3"/>
    </source>
</evidence>
<dbReference type="PRINTS" id="PR00461">
    <property type="entry name" value="PLPEROXIDASE"/>
</dbReference>
<evidence type="ECO:0000256" key="19">
    <source>
        <dbReference type="PIRSR" id="PIRSR600823-4"/>
    </source>
</evidence>
<gene>
    <name evidence="23" type="primary">LOC123409961</name>
</gene>
<dbReference type="InterPro" id="IPR033905">
    <property type="entry name" value="Secretory_peroxidase"/>
</dbReference>
<feature type="binding site" evidence="18">
    <location>
        <position position="247"/>
    </location>
    <ligand>
        <name>Ca(2+)</name>
        <dbReference type="ChEBI" id="CHEBI:29108"/>
        <label>2</label>
    </ligand>
</feature>
<feature type="disulfide bond" evidence="20">
    <location>
        <begin position="34"/>
        <end position="114"/>
    </location>
</feature>
<feature type="binding site" evidence="18">
    <location>
        <position position="66"/>
    </location>
    <ligand>
        <name>Ca(2+)</name>
        <dbReference type="ChEBI" id="CHEBI:29108"/>
        <label>1</label>
    </ligand>
</feature>
<dbReference type="SMR" id="A0A8I6YC93"/>
<feature type="binding site" evidence="18">
    <location>
        <position position="193"/>
    </location>
    <ligand>
        <name>Ca(2+)</name>
        <dbReference type="ChEBI" id="CHEBI:29108"/>
        <label>2</label>
    </ligand>
</feature>
<feature type="active site" description="Proton acceptor" evidence="16">
    <location>
        <position position="65"/>
    </location>
</feature>
<dbReference type="PANTHER" id="PTHR31388:SF228">
    <property type="entry name" value="PEROXIDASE"/>
    <property type="match status" value="1"/>
</dbReference>
<evidence type="ECO:0000256" key="10">
    <source>
        <dbReference type="ARBA" id="ARBA00023002"/>
    </source>
</evidence>
<feature type="disulfide bond" evidence="20">
    <location>
        <begin position="120"/>
        <end position="318"/>
    </location>
</feature>
<keyword evidence="6 21" id="KW-0349">Heme</keyword>
<keyword evidence="12 20" id="KW-1015">Disulfide bond</keyword>
<keyword evidence="11 18" id="KW-0408">Iron</keyword>
<dbReference type="GO" id="GO:0046872">
    <property type="term" value="F:metal ion binding"/>
    <property type="evidence" value="ECO:0007669"/>
    <property type="project" value="UniProtKB-UniRule"/>
</dbReference>
<feature type="binding site" evidence="18">
    <location>
        <position position="73"/>
    </location>
    <ligand>
        <name>Ca(2+)</name>
        <dbReference type="ChEBI" id="CHEBI:29108"/>
        <label>1</label>
    </ligand>
</feature>
<dbReference type="EC" id="1.11.1.7" evidence="4 21"/>
<feature type="binding site" evidence="18">
    <location>
        <position position="69"/>
    </location>
    <ligand>
        <name>Ca(2+)</name>
        <dbReference type="ChEBI" id="CHEBI:29108"/>
        <label>1</label>
    </ligand>
</feature>
<evidence type="ECO:0000256" key="14">
    <source>
        <dbReference type="ARBA" id="ARBA00023283"/>
    </source>
</evidence>
<dbReference type="InterPro" id="IPR010255">
    <property type="entry name" value="Haem_peroxidase_sf"/>
</dbReference>
<feature type="binding site" evidence="18">
    <location>
        <position position="239"/>
    </location>
    <ligand>
        <name>Ca(2+)</name>
        <dbReference type="ChEBI" id="CHEBI:29108"/>
        <label>2</label>
    </ligand>
</feature>
<keyword evidence="7 18" id="KW-0479">Metal-binding</keyword>
<accession>A0A8I6YC93</accession>
<feature type="disulfide bond" evidence="20">
    <location>
        <begin position="67"/>
        <end position="72"/>
    </location>
</feature>
<feature type="binding site" evidence="18">
    <location>
        <position position="87"/>
    </location>
    <ligand>
        <name>Ca(2+)</name>
        <dbReference type="ChEBI" id="CHEBI:29108"/>
        <label>1</label>
    </ligand>
</feature>
<evidence type="ECO:0000256" key="13">
    <source>
        <dbReference type="ARBA" id="ARBA00023180"/>
    </source>
</evidence>
<comment type="subcellular location">
    <subcellularLocation>
        <location evidence="2 21">Secreted</location>
    </subcellularLocation>
</comment>
<keyword evidence="14" id="KW-0873">Pyrrolidone carboxylic acid</keyword>
<evidence type="ECO:0000256" key="2">
    <source>
        <dbReference type="ARBA" id="ARBA00004613"/>
    </source>
</evidence>
<dbReference type="GO" id="GO:0009505">
    <property type="term" value="C:plant-type cell wall"/>
    <property type="evidence" value="ECO:0000318"/>
    <property type="project" value="GO_Central"/>
</dbReference>
<evidence type="ECO:0000256" key="5">
    <source>
        <dbReference type="ARBA" id="ARBA00022559"/>
    </source>
</evidence>
<evidence type="ECO:0000256" key="7">
    <source>
        <dbReference type="ARBA" id="ARBA00022723"/>
    </source>
</evidence>
<dbReference type="SUPFAM" id="SSF48113">
    <property type="entry name" value="Heme-dependent peroxidases"/>
    <property type="match status" value="1"/>
</dbReference>
<keyword evidence="10 21" id="KW-0560">Oxidoreductase</keyword>
<feature type="binding site" evidence="18">
    <location>
        <position position="71"/>
    </location>
    <ligand>
        <name>Ca(2+)</name>
        <dbReference type="ChEBI" id="CHEBI:29108"/>
        <label>1</label>
    </ligand>
</feature>
<comment type="catalytic activity">
    <reaction evidence="1 21">
        <text>2 a phenolic donor + H2O2 = 2 a phenolic radical donor + 2 H2O</text>
        <dbReference type="Rhea" id="RHEA:56136"/>
        <dbReference type="ChEBI" id="CHEBI:15377"/>
        <dbReference type="ChEBI" id="CHEBI:16240"/>
        <dbReference type="ChEBI" id="CHEBI:139520"/>
        <dbReference type="ChEBI" id="CHEBI:139521"/>
        <dbReference type="EC" id="1.11.1.7"/>
    </reaction>
</comment>
<dbReference type="Gene3D" id="1.10.520.10">
    <property type="match status" value="1"/>
</dbReference>
<keyword evidence="5 21" id="KW-0575">Peroxidase</keyword>
<proteinExistence type="inferred from homology"/>
<keyword evidence="13" id="KW-0325">Glycoprotein</keyword>
<evidence type="ECO:0000313" key="24">
    <source>
        <dbReference type="Proteomes" id="UP000011116"/>
    </source>
</evidence>
<dbReference type="GeneID" id="123409961"/>
<feature type="binding site" evidence="17">
    <location>
        <position position="162"/>
    </location>
    <ligand>
        <name>substrate</name>
    </ligand>
</feature>
<dbReference type="GO" id="GO:0020037">
    <property type="term" value="F:heme binding"/>
    <property type="evidence" value="ECO:0007669"/>
    <property type="project" value="UniProtKB-UniRule"/>
</dbReference>
<feature type="domain" description="Plant heme peroxidase family profile" evidence="22">
    <location>
        <begin position="24"/>
        <end position="322"/>
    </location>
</feature>
<dbReference type="GO" id="GO:0042744">
    <property type="term" value="P:hydrogen peroxide catabolic process"/>
    <property type="evidence" value="ECO:0007669"/>
    <property type="project" value="UniProtKB-KW"/>
</dbReference>
<evidence type="ECO:0000256" key="4">
    <source>
        <dbReference type="ARBA" id="ARBA00012313"/>
    </source>
</evidence>
<keyword evidence="8 21" id="KW-0732">Signal</keyword>
<feature type="site" description="Transition state stabilizer" evidence="19">
    <location>
        <position position="61"/>
    </location>
</feature>
<keyword evidence="21" id="KW-0964">Secreted</keyword>
<dbReference type="PRINTS" id="PR00458">
    <property type="entry name" value="PEROXIDASE"/>
</dbReference>
<keyword evidence="15 21" id="KW-0376">Hydrogen peroxide</keyword>
<evidence type="ECO:0000256" key="6">
    <source>
        <dbReference type="ARBA" id="ARBA00022617"/>
    </source>
</evidence>
<keyword evidence="9 18" id="KW-0106">Calcium</keyword>
<dbReference type="Gramene" id="HORVU.MOREX.r2.7HG0586420.1">
    <property type="protein sequence ID" value="HORVU.MOREX.r2.7HG0586420.1"/>
    <property type="gene ID" value="HORVU.MOREX.r2.7HG0586420"/>
</dbReference>
<comment type="function">
    <text evidence="21">Removal of H(2)O(2), oxidation of toxic reductants, biosynthesis and degradation of lignin, suberization, auxin catabolism, response to environmental stresses such as wounding, pathogen attack and oxidative stress.</text>
</comment>
<comment type="similarity">
    <text evidence="3">Belongs to the peroxidase family. Ascorbate peroxidase subfamily.</text>
</comment>
<dbReference type="InterPro" id="IPR000823">
    <property type="entry name" value="Peroxidase_pln"/>
</dbReference>
<evidence type="ECO:0000256" key="8">
    <source>
        <dbReference type="ARBA" id="ARBA00022729"/>
    </source>
</evidence>
<evidence type="ECO:0000259" key="22">
    <source>
        <dbReference type="PROSITE" id="PS50873"/>
    </source>
</evidence>
<evidence type="ECO:0000256" key="11">
    <source>
        <dbReference type="ARBA" id="ARBA00023004"/>
    </source>
</evidence>
<dbReference type="KEGG" id="hvg:123409961"/>
<comment type="cofactor">
    <cofactor evidence="18 21">
        <name>Ca(2+)</name>
        <dbReference type="ChEBI" id="CHEBI:29108"/>
    </cofactor>
    <text evidence="18 21">Binds 2 calcium ions per subunit.</text>
</comment>
<evidence type="ECO:0000256" key="16">
    <source>
        <dbReference type="PIRSR" id="PIRSR600823-1"/>
    </source>
</evidence>
<feature type="disulfide bond" evidence="20">
    <location>
        <begin position="199"/>
        <end position="224"/>
    </location>
</feature>
<dbReference type="CDD" id="cd00693">
    <property type="entry name" value="secretory_peroxidase"/>
    <property type="match status" value="1"/>
</dbReference>